<dbReference type="EMBL" id="WKKI01000001">
    <property type="protein sequence ID" value="MRX70751.1"/>
    <property type="molecule type" value="Genomic_DNA"/>
</dbReference>
<sequence>MTKGNFLSTEERFFEVINQYTDEKHKLQKRFSKPKLLLKEEFEAFVESAANSFGIQYEKDFSKTTTVYWLSLSKHKAKIEVNYRFGRYYTRHHIQILQP</sequence>
<comment type="caution">
    <text evidence="1">The sequence shown here is derived from an EMBL/GenBank/DDBJ whole genome shotgun (WGS) entry which is preliminary data.</text>
</comment>
<dbReference type="OrthoDB" id="2888759at2"/>
<keyword evidence="2" id="KW-1185">Reference proteome</keyword>
<protein>
    <submittedName>
        <fullName evidence="1">Uncharacterized protein</fullName>
    </submittedName>
</protein>
<reference evidence="1 2" key="1">
    <citation type="submission" date="2019-11" db="EMBL/GenBank/DDBJ databases">
        <title>Bacillus lacus genome.</title>
        <authorList>
            <person name="Allen C.J."/>
            <person name="Newman J.D."/>
        </authorList>
    </citation>
    <scope>NUCLEOTIDE SEQUENCE [LARGE SCALE GENOMIC DNA]</scope>
    <source>
        <strain evidence="1 2">KCTC 33946</strain>
    </source>
</reference>
<gene>
    <name evidence="1" type="ORF">GJU40_01035</name>
</gene>
<evidence type="ECO:0000313" key="2">
    <source>
        <dbReference type="Proteomes" id="UP000448867"/>
    </source>
</evidence>
<dbReference type="RefSeq" id="WP_154305873.1">
    <property type="nucleotide sequence ID" value="NZ_WKKI01000001.1"/>
</dbReference>
<name>A0A7X2IVW6_9BACI</name>
<dbReference type="Proteomes" id="UP000448867">
    <property type="component" value="Unassembled WGS sequence"/>
</dbReference>
<evidence type="ECO:0000313" key="1">
    <source>
        <dbReference type="EMBL" id="MRX70751.1"/>
    </source>
</evidence>
<proteinExistence type="predicted"/>
<dbReference type="AlphaFoldDB" id="A0A7X2IVW6"/>
<accession>A0A7X2IVW6</accession>
<organism evidence="1 2">
    <name type="scientific">Metabacillus lacus</name>
    <dbReference type="NCBI Taxonomy" id="1983721"/>
    <lineage>
        <taxon>Bacteria</taxon>
        <taxon>Bacillati</taxon>
        <taxon>Bacillota</taxon>
        <taxon>Bacilli</taxon>
        <taxon>Bacillales</taxon>
        <taxon>Bacillaceae</taxon>
        <taxon>Metabacillus</taxon>
    </lineage>
</organism>